<evidence type="ECO:0000313" key="10">
    <source>
        <dbReference type="Proteomes" id="UP000067683"/>
    </source>
</evidence>
<evidence type="ECO:0000259" key="8">
    <source>
        <dbReference type="Pfam" id="PF01757"/>
    </source>
</evidence>
<dbReference type="GO" id="GO:0009246">
    <property type="term" value="P:enterobacterial common antigen biosynthetic process"/>
    <property type="evidence" value="ECO:0007669"/>
    <property type="project" value="TreeGrafter"/>
</dbReference>
<name>A0A0U2Z914_9BACL</name>
<dbReference type="PANTHER" id="PTHR40074:SF2">
    <property type="entry name" value="O-ACETYLTRANSFERASE WECH"/>
    <property type="match status" value="1"/>
</dbReference>
<accession>A0A0U2Z914</accession>
<feature type="transmembrane region" description="Helical" evidence="7">
    <location>
        <begin position="273"/>
        <end position="294"/>
    </location>
</feature>
<dbReference type="EMBL" id="CP013659">
    <property type="protein sequence ID" value="ALS76395.1"/>
    <property type="molecule type" value="Genomic_DNA"/>
</dbReference>
<feature type="transmembrane region" description="Helical" evidence="7">
    <location>
        <begin position="207"/>
        <end position="225"/>
    </location>
</feature>
<feature type="transmembrane region" description="Helical" evidence="7">
    <location>
        <begin position="153"/>
        <end position="173"/>
    </location>
</feature>
<feature type="transmembrane region" description="Helical" evidence="7">
    <location>
        <begin position="179"/>
        <end position="200"/>
    </location>
</feature>
<feature type="transmembrane region" description="Helical" evidence="7">
    <location>
        <begin position="245"/>
        <end position="261"/>
    </location>
</feature>
<feature type="transmembrane region" description="Helical" evidence="7">
    <location>
        <begin position="85"/>
        <end position="101"/>
    </location>
</feature>
<keyword evidence="3" id="KW-1003">Cell membrane</keyword>
<evidence type="ECO:0000256" key="4">
    <source>
        <dbReference type="ARBA" id="ARBA00022692"/>
    </source>
</evidence>
<evidence type="ECO:0000313" key="9">
    <source>
        <dbReference type="EMBL" id="ALS76395.1"/>
    </source>
</evidence>
<keyword evidence="6 7" id="KW-0472">Membrane</keyword>
<evidence type="ECO:0000256" key="7">
    <source>
        <dbReference type="SAM" id="Phobius"/>
    </source>
</evidence>
<dbReference type="KEGG" id="prt:AUC31_14835"/>
<keyword evidence="10" id="KW-1185">Reference proteome</keyword>
<evidence type="ECO:0000256" key="5">
    <source>
        <dbReference type="ARBA" id="ARBA00022989"/>
    </source>
</evidence>
<comment type="similarity">
    <text evidence="2">Belongs to the acyltransferase 3 family.</text>
</comment>
<dbReference type="Pfam" id="PF01757">
    <property type="entry name" value="Acyl_transf_3"/>
    <property type="match status" value="1"/>
</dbReference>
<dbReference type="InterPro" id="IPR002656">
    <property type="entry name" value="Acyl_transf_3_dom"/>
</dbReference>
<gene>
    <name evidence="9" type="ORF">AUC31_14835</name>
</gene>
<dbReference type="PANTHER" id="PTHR40074">
    <property type="entry name" value="O-ACETYLTRANSFERASE WECH"/>
    <property type="match status" value="1"/>
</dbReference>
<dbReference type="AlphaFoldDB" id="A0A0U2Z914"/>
<dbReference type="OrthoDB" id="9810469at2"/>
<evidence type="ECO:0000256" key="1">
    <source>
        <dbReference type="ARBA" id="ARBA00004651"/>
    </source>
</evidence>
<feature type="transmembrane region" description="Helical" evidence="7">
    <location>
        <begin position="48"/>
        <end position="65"/>
    </location>
</feature>
<comment type="subcellular location">
    <subcellularLocation>
        <location evidence="1">Cell membrane</location>
        <topology evidence="1">Multi-pass membrane protein</topology>
    </subcellularLocation>
</comment>
<feature type="transmembrane region" description="Helical" evidence="7">
    <location>
        <begin position="306"/>
        <end position="327"/>
    </location>
</feature>
<dbReference type="STRING" id="200991.AUC31_14835"/>
<protein>
    <recommendedName>
        <fullName evidence="8">Acyltransferase 3 domain-containing protein</fullName>
    </recommendedName>
</protein>
<feature type="transmembrane region" description="Helical" evidence="7">
    <location>
        <begin position="121"/>
        <end position="141"/>
    </location>
</feature>
<evidence type="ECO:0000256" key="3">
    <source>
        <dbReference type="ARBA" id="ARBA00022475"/>
    </source>
</evidence>
<feature type="domain" description="Acyltransferase 3" evidence="8">
    <location>
        <begin position="6"/>
        <end position="327"/>
    </location>
</feature>
<dbReference type="GO" id="GO:0016413">
    <property type="term" value="F:O-acetyltransferase activity"/>
    <property type="evidence" value="ECO:0007669"/>
    <property type="project" value="TreeGrafter"/>
</dbReference>
<dbReference type="GO" id="GO:0005886">
    <property type="term" value="C:plasma membrane"/>
    <property type="evidence" value="ECO:0007669"/>
    <property type="project" value="UniProtKB-SubCell"/>
</dbReference>
<evidence type="ECO:0000256" key="6">
    <source>
        <dbReference type="ARBA" id="ARBA00023136"/>
    </source>
</evidence>
<sequence>MARRYGYMDWMRVFAIITVVGVHVASKIINNYTTGDWEWHYANAIDSALRWCVPIFFMLSGALLLTRDSKEPIGEFLRKRLGKVLLPLVFWSAVYMAYNIFQLGEEYTVGQMLGAFISDDIYFHLWFLYIITGLYLMAPFLRILVKHMGKTMFHYFFAFWFLFSAAVPIFTRATGYEVAFAGQMFAPYIGYFLLGAYLVMYPLPKRWLPTLGVLAIIGYAVTLYGTVSANEGREAGDFDDFFYEHYYPHAIFVSLFVFVAFQQLGKNLKSTALITRISTATFGVYIIHPLIQTYLNRLLNFNETTINVWIGVPLSWIVIFILSYVIIRLMQKTPVVRRLVP</sequence>
<proteinExistence type="inferred from homology"/>
<dbReference type="Proteomes" id="UP000067683">
    <property type="component" value="Chromosome"/>
</dbReference>
<keyword evidence="4 7" id="KW-0812">Transmembrane</keyword>
<reference evidence="9" key="1">
    <citation type="submission" date="2016-01" db="EMBL/GenBank/DDBJ databases">
        <title>Complete genome of Planococcus rifietoensis type strain M8.</title>
        <authorList>
            <person name="See-Too W.S."/>
        </authorList>
    </citation>
    <scope>NUCLEOTIDE SEQUENCE [LARGE SCALE GENOMIC DNA]</scope>
    <source>
        <strain evidence="9">M8</strain>
    </source>
</reference>
<evidence type="ECO:0000256" key="2">
    <source>
        <dbReference type="ARBA" id="ARBA00007400"/>
    </source>
</evidence>
<keyword evidence="5 7" id="KW-1133">Transmembrane helix</keyword>
<organism evidence="9 10">
    <name type="scientific">Planococcus rifietoensis</name>
    <dbReference type="NCBI Taxonomy" id="200991"/>
    <lineage>
        <taxon>Bacteria</taxon>
        <taxon>Bacillati</taxon>
        <taxon>Bacillota</taxon>
        <taxon>Bacilli</taxon>
        <taxon>Bacillales</taxon>
        <taxon>Caryophanaceae</taxon>
        <taxon>Planococcus</taxon>
    </lineage>
</organism>
<dbReference type="RefSeq" id="WP_058383097.1">
    <property type="nucleotide sequence ID" value="NZ_CP013659.2"/>
</dbReference>